<evidence type="ECO:0000313" key="2">
    <source>
        <dbReference type="EMBL" id="PJR15480.1"/>
    </source>
</evidence>
<name>A0A2J0Z4Q4_RHIML</name>
<feature type="transmembrane region" description="Helical" evidence="1">
    <location>
        <begin position="28"/>
        <end position="48"/>
    </location>
</feature>
<comment type="caution">
    <text evidence="2">The sequence shown here is derived from an EMBL/GenBank/DDBJ whole genome shotgun (WGS) entry which is preliminary data.</text>
</comment>
<keyword evidence="1" id="KW-1133">Transmembrane helix</keyword>
<reference evidence="2 3" key="1">
    <citation type="submission" date="2017-06" db="EMBL/GenBank/DDBJ databases">
        <title>Ensifer strains isolated from leguminous trees and herbs display diverse denitrification phenotypes with some acting as strong N2O sinks.</title>
        <authorList>
            <person name="Woliy K."/>
            <person name="Mania D."/>
            <person name="Bakken L.R."/>
            <person name="Frostegard A."/>
        </authorList>
    </citation>
    <scope>NUCLEOTIDE SEQUENCE [LARGE SCALE GENOMIC DNA]</scope>
    <source>
        <strain evidence="2 3">AC50a</strain>
    </source>
</reference>
<accession>A0A2J0Z4Q4</accession>
<proteinExistence type="predicted"/>
<protein>
    <submittedName>
        <fullName evidence="2">Uncharacterized protein</fullName>
    </submittedName>
</protein>
<keyword evidence="1" id="KW-0812">Transmembrane</keyword>
<evidence type="ECO:0000313" key="3">
    <source>
        <dbReference type="Proteomes" id="UP000231987"/>
    </source>
</evidence>
<dbReference type="EMBL" id="NJGD01000004">
    <property type="protein sequence ID" value="PJR15480.1"/>
    <property type="molecule type" value="Genomic_DNA"/>
</dbReference>
<evidence type="ECO:0000256" key="1">
    <source>
        <dbReference type="SAM" id="Phobius"/>
    </source>
</evidence>
<dbReference type="RefSeq" id="WP_018095785.1">
    <property type="nucleotide sequence ID" value="NZ_CP141212.1"/>
</dbReference>
<dbReference type="Proteomes" id="UP000231987">
    <property type="component" value="Unassembled WGS sequence"/>
</dbReference>
<gene>
    <name evidence="2" type="ORF">CEJ86_12320</name>
</gene>
<sequence>MNATKAMTQSRYTVYRARPARRPTARHFTQAIAVAAAFTFICALLIGAF</sequence>
<dbReference type="AlphaFoldDB" id="A0A2J0Z4Q4"/>
<organism evidence="2 3">
    <name type="scientific">Rhizobium meliloti</name>
    <name type="common">Ensifer meliloti</name>
    <name type="synonym">Sinorhizobium meliloti</name>
    <dbReference type="NCBI Taxonomy" id="382"/>
    <lineage>
        <taxon>Bacteria</taxon>
        <taxon>Pseudomonadati</taxon>
        <taxon>Pseudomonadota</taxon>
        <taxon>Alphaproteobacteria</taxon>
        <taxon>Hyphomicrobiales</taxon>
        <taxon>Rhizobiaceae</taxon>
        <taxon>Sinorhizobium/Ensifer group</taxon>
        <taxon>Sinorhizobium</taxon>
    </lineage>
</organism>
<keyword evidence="1" id="KW-0472">Membrane</keyword>